<protein>
    <submittedName>
        <fullName evidence="7">RNA polymerase sigma factor (Sigma-70 family)</fullName>
    </submittedName>
</protein>
<dbReference type="GO" id="GO:0006352">
    <property type="term" value="P:DNA-templated transcription initiation"/>
    <property type="evidence" value="ECO:0007669"/>
    <property type="project" value="InterPro"/>
</dbReference>
<dbReference type="EMBL" id="JACIFU010000002">
    <property type="protein sequence ID" value="MBB4174063.1"/>
    <property type="molecule type" value="Genomic_DNA"/>
</dbReference>
<dbReference type="Gene3D" id="1.10.1740.10">
    <property type="match status" value="1"/>
</dbReference>
<evidence type="ECO:0000259" key="5">
    <source>
        <dbReference type="Pfam" id="PF04542"/>
    </source>
</evidence>
<keyword evidence="2" id="KW-0805">Transcription regulation</keyword>
<feature type="domain" description="RNA polymerase sigma factor 70 region 4 type 2" evidence="6">
    <location>
        <begin position="173"/>
        <end position="224"/>
    </location>
</feature>
<dbReference type="Pfam" id="PF04542">
    <property type="entry name" value="Sigma70_r2"/>
    <property type="match status" value="1"/>
</dbReference>
<proteinExistence type="inferred from homology"/>
<name>A0A7W6M8J7_9RHOB</name>
<evidence type="ECO:0000256" key="3">
    <source>
        <dbReference type="ARBA" id="ARBA00023082"/>
    </source>
</evidence>
<dbReference type="GO" id="GO:0016987">
    <property type="term" value="F:sigma factor activity"/>
    <property type="evidence" value="ECO:0007669"/>
    <property type="project" value="UniProtKB-KW"/>
</dbReference>
<dbReference type="NCBIfam" id="TIGR02937">
    <property type="entry name" value="sigma70-ECF"/>
    <property type="match status" value="1"/>
</dbReference>
<dbReference type="InterPro" id="IPR036388">
    <property type="entry name" value="WH-like_DNA-bd_sf"/>
</dbReference>
<keyword evidence="4" id="KW-0804">Transcription</keyword>
<dbReference type="OrthoDB" id="7872444at2"/>
<dbReference type="Gene3D" id="1.10.10.10">
    <property type="entry name" value="Winged helix-like DNA-binding domain superfamily/Winged helix DNA-binding domain"/>
    <property type="match status" value="1"/>
</dbReference>
<evidence type="ECO:0000256" key="2">
    <source>
        <dbReference type="ARBA" id="ARBA00023015"/>
    </source>
</evidence>
<evidence type="ECO:0000256" key="4">
    <source>
        <dbReference type="ARBA" id="ARBA00023163"/>
    </source>
</evidence>
<dbReference type="PANTHER" id="PTHR43133:SF25">
    <property type="entry name" value="RNA POLYMERASE SIGMA FACTOR RFAY-RELATED"/>
    <property type="match status" value="1"/>
</dbReference>
<accession>A0A7W6M8J7</accession>
<dbReference type="AlphaFoldDB" id="A0A7W6M8J7"/>
<dbReference type="SUPFAM" id="SSF88946">
    <property type="entry name" value="Sigma2 domain of RNA polymerase sigma factors"/>
    <property type="match status" value="1"/>
</dbReference>
<dbReference type="Proteomes" id="UP000565745">
    <property type="component" value="Unassembled WGS sequence"/>
</dbReference>
<dbReference type="InterPro" id="IPR014284">
    <property type="entry name" value="RNA_pol_sigma-70_dom"/>
</dbReference>
<evidence type="ECO:0000256" key="1">
    <source>
        <dbReference type="ARBA" id="ARBA00010641"/>
    </source>
</evidence>
<evidence type="ECO:0000313" key="7">
    <source>
        <dbReference type="EMBL" id="MBB4174063.1"/>
    </source>
</evidence>
<dbReference type="InterPro" id="IPR039425">
    <property type="entry name" value="RNA_pol_sigma-70-like"/>
</dbReference>
<comment type="similarity">
    <text evidence="1">Belongs to the sigma-70 factor family. ECF subfamily.</text>
</comment>
<keyword evidence="3" id="KW-0731">Sigma factor</keyword>
<dbReference type="InterPro" id="IPR013249">
    <property type="entry name" value="RNA_pol_sigma70_r4_t2"/>
</dbReference>
<dbReference type="InterPro" id="IPR013324">
    <property type="entry name" value="RNA_pol_sigma_r3/r4-like"/>
</dbReference>
<evidence type="ECO:0000313" key="8">
    <source>
        <dbReference type="Proteomes" id="UP000565745"/>
    </source>
</evidence>
<dbReference type="PANTHER" id="PTHR43133">
    <property type="entry name" value="RNA POLYMERASE ECF-TYPE SIGMA FACTO"/>
    <property type="match status" value="1"/>
</dbReference>
<dbReference type="InterPro" id="IPR013325">
    <property type="entry name" value="RNA_pol_sigma_r2"/>
</dbReference>
<keyword evidence="8" id="KW-1185">Reference proteome</keyword>
<sequence>MIEGFAAFPKTDASGRLCIPPCPFTRGGLPIAACSMRGALPKKPLPLRSAEIPPLVEWRGPVMLWATCTMEVKMHTLLPEPQLLADLLPKLHRRARRLTQSDDTAQDLAQEACLKMLQHLQTGHDVDAPEKYAMVLLHNLVRQRWRSRRMTEELTEDMAIAVPLAPARIACAELQTAIDRLPDDQARLMRLVMAGETSPQVLADRTGLPRGTVMSRLGRARARLRKEIGLEGSVVELL</sequence>
<feature type="domain" description="RNA polymerase sigma-70 region 2" evidence="5">
    <location>
        <begin position="85"/>
        <end position="149"/>
    </location>
</feature>
<dbReference type="Pfam" id="PF08281">
    <property type="entry name" value="Sigma70_r4_2"/>
    <property type="match status" value="1"/>
</dbReference>
<reference evidence="7 8" key="1">
    <citation type="submission" date="2020-08" db="EMBL/GenBank/DDBJ databases">
        <title>Genomic Encyclopedia of Type Strains, Phase IV (KMG-IV): sequencing the most valuable type-strain genomes for metagenomic binning, comparative biology and taxonomic classification.</title>
        <authorList>
            <person name="Goeker M."/>
        </authorList>
    </citation>
    <scope>NUCLEOTIDE SEQUENCE [LARGE SCALE GENOMIC DNA]</scope>
    <source>
        <strain evidence="7 8">DSM 101015</strain>
    </source>
</reference>
<dbReference type="InterPro" id="IPR007627">
    <property type="entry name" value="RNA_pol_sigma70_r2"/>
</dbReference>
<dbReference type="SUPFAM" id="SSF88659">
    <property type="entry name" value="Sigma3 and sigma4 domains of RNA polymerase sigma factors"/>
    <property type="match status" value="1"/>
</dbReference>
<comment type="caution">
    <text evidence="7">The sequence shown here is derived from an EMBL/GenBank/DDBJ whole genome shotgun (WGS) entry which is preliminary data.</text>
</comment>
<gene>
    <name evidence="7" type="ORF">GGR93_001836</name>
</gene>
<dbReference type="RefSeq" id="WP_025057123.1">
    <property type="nucleotide sequence ID" value="NZ_JACIFU010000002.1"/>
</dbReference>
<evidence type="ECO:0000259" key="6">
    <source>
        <dbReference type="Pfam" id="PF08281"/>
    </source>
</evidence>
<dbReference type="GO" id="GO:0003677">
    <property type="term" value="F:DNA binding"/>
    <property type="evidence" value="ECO:0007669"/>
    <property type="project" value="InterPro"/>
</dbReference>
<organism evidence="7 8">
    <name type="scientific">Sulfitobacter noctilucicola</name>
    <dbReference type="NCBI Taxonomy" id="1342301"/>
    <lineage>
        <taxon>Bacteria</taxon>
        <taxon>Pseudomonadati</taxon>
        <taxon>Pseudomonadota</taxon>
        <taxon>Alphaproteobacteria</taxon>
        <taxon>Rhodobacterales</taxon>
        <taxon>Roseobacteraceae</taxon>
        <taxon>Sulfitobacter</taxon>
    </lineage>
</organism>